<accession>A0A397S3N0</accession>
<proteinExistence type="predicted"/>
<dbReference type="AlphaFoldDB" id="A0A397S3N0"/>
<reference evidence="2 3" key="1">
    <citation type="submission" date="2018-06" db="EMBL/GenBank/DDBJ databases">
        <title>Comparative genomics reveals the genomic features of Rhizophagus irregularis, R. cerebriforme, R. diaphanum and Gigaspora rosea, and their symbiotic lifestyle signature.</title>
        <authorList>
            <person name="Morin E."/>
            <person name="San Clemente H."/>
            <person name="Chen E.C.H."/>
            <person name="De La Providencia I."/>
            <person name="Hainaut M."/>
            <person name="Kuo A."/>
            <person name="Kohler A."/>
            <person name="Murat C."/>
            <person name="Tang N."/>
            <person name="Roy S."/>
            <person name="Loubradou J."/>
            <person name="Henrissat B."/>
            <person name="Grigoriev I.V."/>
            <person name="Corradi N."/>
            <person name="Roux C."/>
            <person name="Martin F.M."/>
        </authorList>
    </citation>
    <scope>NUCLEOTIDE SEQUENCE [LARGE SCALE GENOMIC DNA]</scope>
    <source>
        <strain evidence="2 3">DAOM 227022</strain>
    </source>
</reference>
<sequence length="149" mass="17340">MPSKKYRTYSEKEKINTVEDIKESLMDLERDITKIHQNLKSICQEIYFLYDAMSFSKSSEPSSSEEIEEGFQGDQLVMAKKSRNNRRKTMDDIIEDANKNIKKVFLAGVAPEFRQEAYIIGLKLTLDRLAWELEFALKDDYSKPASPEQ</sequence>
<dbReference type="Proteomes" id="UP000265703">
    <property type="component" value="Unassembled WGS sequence"/>
</dbReference>
<feature type="coiled-coil region" evidence="1">
    <location>
        <begin position="11"/>
        <end position="45"/>
    </location>
</feature>
<dbReference type="EMBL" id="QKYT01000862">
    <property type="protein sequence ID" value="RIA81020.1"/>
    <property type="molecule type" value="Genomic_DNA"/>
</dbReference>
<protein>
    <submittedName>
        <fullName evidence="2">Uncharacterized protein</fullName>
    </submittedName>
</protein>
<organism evidence="2 3">
    <name type="scientific">Glomus cerebriforme</name>
    <dbReference type="NCBI Taxonomy" id="658196"/>
    <lineage>
        <taxon>Eukaryota</taxon>
        <taxon>Fungi</taxon>
        <taxon>Fungi incertae sedis</taxon>
        <taxon>Mucoromycota</taxon>
        <taxon>Glomeromycotina</taxon>
        <taxon>Glomeromycetes</taxon>
        <taxon>Glomerales</taxon>
        <taxon>Glomeraceae</taxon>
        <taxon>Glomus</taxon>
    </lineage>
</organism>
<comment type="caution">
    <text evidence="2">The sequence shown here is derived from an EMBL/GenBank/DDBJ whole genome shotgun (WGS) entry which is preliminary data.</text>
</comment>
<evidence type="ECO:0000313" key="3">
    <source>
        <dbReference type="Proteomes" id="UP000265703"/>
    </source>
</evidence>
<gene>
    <name evidence="2" type="ORF">C1645_837679</name>
</gene>
<keyword evidence="3" id="KW-1185">Reference proteome</keyword>
<dbReference type="OrthoDB" id="2322192at2759"/>
<evidence type="ECO:0000313" key="2">
    <source>
        <dbReference type="EMBL" id="RIA81020.1"/>
    </source>
</evidence>
<evidence type="ECO:0000256" key="1">
    <source>
        <dbReference type="SAM" id="Coils"/>
    </source>
</evidence>
<keyword evidence="1" id="KW-0175">Coiled coil</keyword>
<name>A0A397S3N0_9GLOM</name>